<protein>
    <submittedName>
        <fullName evidence="3">Uncharacterized protein</fullName>
    </submittedName>
</protein>
<keyword evidence="4" id="KW-1185">Reference proteome</keyword>
<evidence type="ECO:0000256" key="1">
    <source>
        <dbReference type="SAM" id="MobiDB-lite"/>
    </source>
</evidence>
<sequence>MDCDSCIKFTGRQFCAKNNVAGICCTSTENRQPCSTSFSNCSSQFGTYNSVTIDKNYLNFIVCPYQASVCGTVSTPQTSSDAEYDARFKDNFIIARSTPTVISTGSGIAASQTCVYVIVKQRTKQSLALNITFIAGADIAIHRGTRLFTATKTNSYLPTAVTNYQFDSFSDSEYLYIIVKSKVAGASVQFQTFSFKDKEVVVIPGDGGTSGTTSSSSSTNWPLIIGVVVGGLGFLALLGFLIFYLIRQHKRKQEQQLVEESNGVKNIRQKKAQKKKIFDNDKNDDDEDDEEYDDEDEEGELNKKQVPVKAKSGAPVHPEGKVQKYSAGAGAQQQMDFITPQNPVQNQLPGVSGANNGFPQMSPEQMQVMMAQFQQMQQMNMMNNPMMMGGGMNPMMNPMMMNNPMMMGQMPQQMPQQKAPGMFPTISKGGAVAGLQDMPLTETGGFANFQANVVSNDMNSTSKSGKKKGKKGKGKKKKEVEQSIVLDDEED</sequence>
<feature type="transmembrane region" description="Helical" evidence="2">
    <location>
        <begin position="221"/>
        <end position="246"/>
    </location>
</feature>
<dbReference type="Proteomes" id="UP000039865">
    <property type="component" value="Unassembled WGS sequence"/>
</dbReference>
<evidence type="ECO:0000313" key="3">
    <source>
        <dbReference type="EMBL" id="CDW76313.1"/>
    </source>
</evidence>
<evidence type="ECO:0000256" key="2">
    <source>
        <dbReference type="SAM" id="Phobius"/>
    </source>
</evidence>
<reference evidence="3 4" key="1">
    <citation type="submission" date="2014-06" db="EMBL/GenBank/DDBJ databases">
        <authorList>
            <person name="Swart Estienne"/>
        </authorList>
    </citation>
    <scope>NUCLEOTIDE SEQUENCE [LARGE SCALE GENOMIC DNA]</scope>
    <source>
        <strain evidence="3 4">130c</strain>
    </source>
</reference>
<keyword evidence="2" id="KW-0812">Transmembrane</keyword>
<dbReference type="InParanoid" id="A0A078A459"/>
<keyword evidence="2" id="KW-1133">Transmembrane helix</keyword>
<feature type="compositionally biased region" description="Acidic residues" evidence="1">
    <location>
        <begin position="282"/>
        <end position="299"/>
    </location>
</feature>
<proteinExistence type="predicted"/>
<evidence type="ECO:0000313" key="4">
    <source>
        <dbReference type="Proteomes" id="UP000039865"/>
    </source>
</evidence>
<feature type="region of interest" description="Disordered" evidence="1">
    <location>
        <begin position="453"/>
        <end position="491"/>
    </location>
</feature>
<dbReference type="EMBL" id="CCKQ01005159">
    <property type="protein sequence ID" value="CDW76313.1"/>
    <property type="molecule type" value="Genomic_DNA"/>
</dbReference>
<feature type="compositionally biased region" description="Basic residues" evidence="1">
    <location>
        <begin position="464"/>
        <end position="477"/>
    </location>
</feature>
<name>A0A078A459_STYLE</name>
<accession>A0A078A459</accession>
<dbReference type="AlphaFoldDB" id="A0A078A459"/>
<keyword evidence="2" id="KW-0472">Membrane</keyword>
<gene>
    <name evidence="3" type="primary">Contig2654.g106</name>
    <name evidence="3" type="ORF">STYLEM_5313</name>
</gene>
<organism evidence="3 4">
    <name type="scientific">Stylonychia lemnae</name>
    <name type="common">Ciliate</name>
    <dbReference type="NCBI Taxonomy" id="5949"/>
    <lineage>
        <taxon>Eukaryota</taxon>
        <taxon>Sar</taxon>
        <taxon>Alveolata</taxon>
        <taxon>Ciliophora</taxon>
        <taxon>Intramacronucleata</taxon>
        <taxon>Spirotrichea</taxon>
        <taxon>Stichotrichia</taxon>
        <taxon>Sporadotrichida</taxon>
        <taxon>Oxytrichidae</taxon>
        <taxon>Stylonychinae</taxon>
        <taxon>Stylonychia</taxon>
    </lineage>
</organism>
<feature type="region of interest" description="Disordered" evidence="1">
    <location>
        <begin position="272"/>
        <end position="320"/>
    </location>
</feature>